<dbReference type="AlphaFoldDB" id="A0A158DB90"/>
<keyword evidence="2" id="KW-1185">Reference proteome</keyword>
<dbReference type="Pfam" id="PF17723">
    <property type="entry name" value="RHH_8"/>
    <property type="match status" value="1"/>
</dbReference>
<dbReference type="Proteomes" id="UP000054851">
    <property type="component" value="Unassembled WGS sequence"/>
</dbReference>
<protein>
    <submittedName>
        <fullName evidence="1">Uncharacterized protein</fullName>
    </submittedName>
</protein>
<comment type="caution">
    <text evidence="1">The sequence shown here is derived from an EMBL/GenBank/DDBJ whole genome shotgun (WGS) entry which is preliminary data.</text>
</comment>
<organism evidence="1 2">
    <name type="scientific">Caballeronia hypogeia</name>
    <dbReference type="NCBI Taxonomy" id="1777140"/>
    <lineage>
        <taxon>Bacteria</taxon>
        <taxon>Pseudomonadati</taxon>
        <taxon>Pseudomonadota</taxon>
        <taxon>Betaproteobacteria</taxon>
        <taxon>Burkholderiales</taxon>
        <taxon>Burkholderiaceae</taxon>
        <taxon>Caballeronia</taxon>
    </lineage>
</organism>
<gene>
    <name evidence="1" type="ORF">AWB79_06748</name>
</gene>
<accession>A0A158DB90</accession>
<sequence length="34" mass="3738">MAREPAERSRGSETEKITINLGPVDLGQIDLLVE</sequence>
<dbReference type="EMBL" id="FCOA02000038">
    <property type="protein sequence ID" value="SAK91839.1"/>
    <property type="molecule type" value="Genomic_DNA"/>
</dbReference>
<dbReference type="STRING" id="1777140.AWB79_06748"/>
<reference evidence="1" key="1">
    <citation type="submission" date="2016-01" db="EMBL/GenBank/DDBJ databases">
        <authorList>
            <person name="Peeters C."/>
        </authorList>
    </citation>
    <scope>NUCLEOTIDE SEQUENCE</scope>
    <source>
        <strain evidence="1">LMG 29322</strain>
    </source>
</reference>
<name>A0A158DB90_9BURK</name>
<dbReference type="InterPro" id="IPR041088">
    <property type="entry name" value="RHH_8"/>
</dbReference>
<evidence type="ECO:0000313" key="2">
    <source>
        <dbReference type="Proteomes" id="UP000054851"/>
    </source>
</evidence>
<proteinExistence type="predicted"/>
<evidence type="ECO:0000313" key="1">
    <source>
        <dbReference type="EMBL" id="SAK91839.1"/>
    </source>
</evidence>